<evidence type="ECO:0000313" key="3">
    <source>
        <dbReference type="Proteomes" id="UP001595844"/>
    </source>
</evidence>
<reference evidence="3" key="1">
    <citation type="journal article" date="2019" name="Int. J. Syst. Evol. Microbiol.">
        <title>The Global Catalogue of Microorganisms (GCM) 10K type strain sequencing project: providing services to taxonomists for standard genome sequencing and annotation.</title>
        <authorList>
            <consortium name="The Broad Institute Genomics Platform"/>
            <consortium name="The Broad Institute Genome Sequencing Center for Infectious Disease"/>
            <person name="Wu L."/>
            <person name="Ma J."/>
        </authorList>
    </citation>
    <scope>NUCLEOTIDE SEQUENCE [LARGE SCALE GENOMIC DNA]</scope>
    <source>
        <strain evidence="3">IBRC-M 10490</strain>
    </source>
</reference>
<feature type="signal peptide" evidence="1">
    <location>
        <begin position="1"/>
        <end position="20"/>
    </location>
</feature>
<keyword evidence="3" id="KW-1185">Reference proteome</keyword>
<dbReference type="Proteomes" id="UP001595844">
    <property type="component" value="Unassembled WGS sequence"/>
</dbReference>
<evidence type="ECO:0000256" key="1">
    <source>
        <dbReference type="SAM" id="SignalP"/>
    </source>
</evidence>
<protein>
    <submittedName>
        <fullName evidence="2">Uncharacterized protein</fullName>
    </submittedName>
</protein>
<dbReference type="RefSeq" id="WP_378560387.1">
    <property type="nucleotide sequence ID" value="NZ_JBHSDL010000014.1"/>
</dbReference>
<gene>
    <name evidence="2" type="ORF">ACFO5K_11810</name>
</gene>
<name>A0ABV8VIA4_9NOCA</name>
<evidence type="ECO:0000313" key="2">
    <source>
        <dbReference type="EMBL" id="MFC4374785.1"/>
    </source>
</evidence>
<comment type="caution">
    <text evidence="2">The sequence shown here is derived from an EMBL/GenBank/DDBJ whole genome shotgun (WGS) entry which is preliminary data.</text>
</comment>
<sequence>MRRSTLILTTAGLIFGGATAIDLLEDTGVRAAPEPVAVNQVATAPTEGSWLAQVRDLLATGNAGAATEPGQ</sequence>
<proteinExistence type="predicted"/>
<organism evidence="2 3">
    <name type="scientific">Nocardia halotolerans</name>
    <dbReference type="NCBI Taxonomy" id="1755878"/>
    <lineage>
        <taxon>Bacteria</taxon>
        <taxon>Bacillati</taxon>
        <taxon>Actinomycetota</taxon>
        <taxon>Actinomycetes</taxon>
        <taxon>Mycobacteriales</taxon>
        <taxon>Nocardiaceae</taxon>
        <taxon>Nocardia</taxon>
    </lineage>
</organism>
<feature type="chain" id="PRO_5046045463" evidence="1">
    <location>
        <begin position="21"/>
        <end position="71"/>
    </location>
</feature>
<keyword evidence="1" id="KW-0732">Signal</keyword>
<dbReference type="EMBL" id="JBHSDL010000014">
    <property type="protein sequence ID" value="MFC4374785.1"/>
    <property type="molecule type" value="Genomic_DNA"/>
</dbReference>
<accession>A0ABV8VIA4</accession>